<evidence type="ECO:0000259" key="3">
    <source>
        <dbReference type="SMART" id="SM00829"/>
    </source>
</evidence>
<evidence type="ECO:0000313" key="4">
    <source>
        <dbReference type="EMBL" id="PRY42590.1"/>
    </source>
</evidence>
<dbReference type="Gene3D" id="3.90.180.10">
    <property type="entry name" value="Medium-chain alcohol dehydrogenases, catalytic domain"/>
    <property type="match status" value="1"/>
</dbReference>
<evidence type="ECO:0000256" key="1">
    <source>
        <dbReference type="ARBA" id="ARBA00022857"/>
    </source>
</evidence>
<reference evidence="4 5" key="1">
    <citation type="submission" date="2018-03" db="EMBL/GenBank/DDBJ databases">
        <title>Genomic Encyclopedia of Archaeal and Bacterial Type Strains, Phase II (KMG-II): from individual species to whole genera.</title>
        <authorList>
            <person name="Goeker M."/>
        </authorList>
    </citation>
    <scope>NUCLEOTIDE SEQUENCE [LARGE SCALE GENOMIC DNA]</scope>
    <source>
        <strain evidence="4 5">DSM 44720</strain>
    </source>
</reference>
<dbReference type="Gene3D" id="3.40.50.720">
    <property type="entry name" value="NAD(P)-binding Rossmann-like Domain"/>
    <property type="match status" value="1"/>
</dbReference>
<name>A0A2T0TAA7_9PSEU</name>
<dbReference type="GO" id="GO:0003960">
    <property type="term" value="F:quinone reductase (NADPH) activity"/>
    <property type="evidence" value="ECO:0007669"/>
    <property type="project" value="TreeGrafter"/>
</dbReference>
<accession>A0A2T0TAA7</accession>
<feature type="domain" description="Enoyl reductase (ER)" evidence="3">
    <location>
        <begin position="10"/>
        <end position="319"/>
    </location>
</feature>
<evidence type="ECO:0000313" key="5">
    <source>
        <dbReference type="Proteomes" id="UP000239494"/>
    </source>
</evidence>
<dbReference type="Pfam" id="PF13602">
    <property type="entry name" value="ADH_zinc_N_2"/>
    <property type="match status" value="1"/>
</dbReference>
<evidence type="ECO:0000256" key="2">
    <source>
        <dbReference type="ARBA" id="ARBA00023002"/>
    </source>
</evidence>
<dbReference type="SMART" id="SM00829">
    <property type="entry name" value="PKS_ER"/>
    <property type="match status" value="1"/>
</dbReference>
<dbReference type="GO" id="GO:0035925">
    <property type="term" value="F:mRNA 3'-UTR AU-rich region binding"/>
    <property type="evidence" value="ECO:0007669"/>
    <property type="project" value="TreeGrafter"/>
</dbReference>
<dbReference type="AlphaFoldDB" id="A0A2T0TAA7"/>
<dbReference type="Pfam" id="PF08240">
    <property type="entry name" value="ADH_N"/>
    <property type="match status" value="1"/>
</dbReference>
<dbReference type="InterPro" id="IPR011032">
    <property type="entry name" value="GroES-like_sf"/>
</dbReference>
<dbReference type="OrthoDB" id="9805883at2"/>
<dbReference type="Proteomes" id="UP000239494">
    <property type="component" value="Unassembled WGS sequence"/>
</dbReference>
<comment type="caution">
    <text evidence="4">The sequence shown here is derived from an EMBL/GenBank/DDBJ whole genome shotgun (WGS) entry which is preliminary data.</text>
</comment>
<dbReference type="GO" id="GO:0005829">
    <property type="term" value="C:cytosol"/>
    <property type="evidence" value="ECO:0007669"/>
    <property type="project" value="TreeGrafter"/>
</dbReference>
<dbReference type="InterPro" id="IPR013154">
    <property type="entry name" value="ADH-like_N"/>
</dbReference>
<dbReference type="EMBL" id="PVTF01000004">
    <property type="protein sequence ID" value="PRY42590.1"/>
    <property type="molecule type" value="Genomic_DNA"/>
</dbReference>
<keyword evidence="5" id="KW-1185">Reference proteome</keyword>
<dbReference type="InterPro" id="IPR036291">
    <property type="entry name" value="NAD(P)-bd_dom_sf"/>
</dbReference>
<keyword evidence="1" id="KW-0521">NADP</keyword>
<keyword evidence="2" id="KW-0560">Oxidoreductase</keyword>
<dbReference type="RefSeq" id="WP_106187974.1">
    <property type="nucleotide sequence ID" value="NZ_PVTF01000004.1"/>
</dbReference>
<sequence length="321" mass="32819">MRAVRVHEFGGPEVLRVDDVPDPVAGPGEVLVEVTAVGLNYGETLQRSRASAKLYDWYPEPPLPVIPGLEVTGVVRSVGPDVSGDLIGSEVIGFATSGAYAELAVLPAAGAIPLPTGLGSREALALFVQGVTAVGLMNAARVTAGERVLVEAAAGGVGSLLVQLVTRAGATAVALARGDAKLAIAKDLGAAEAVDYGELSWASRVSPVDVVLSSVGGTTSEAAFGLLRDGVGRMVIYGTASGAYPEIPVKELVRKGVALSGLSNLASDPVHMRQLLDEAFALGASGELRPVLGESWPLGEAASAHRALEERTTTGKQFLVP</sequence>
<gene>
    <name evidence="4" type="ORF">CLV43_104425</name>
</gene>
<dbReference type="PANTHER" id="PTHR48106:SF13">
    <property type="entry name" value="QUINONE OXIDOREDUCTASE-RELATED"/>
    <property type="match status" value="1"/>
</dbReference>
<dbReference type="InterPro" id="IPR020843">
    <property type="entry name" value="ER"/>
</dbReference>
<organism evidence="4 5">
    <name type="scientific">Umezawaea tangerina</name>
    <dbReference type="NCBI Taxonomy" id="84725"/>
    <lineage>
        <taxon>Bacteria</taxon>
        <taxon>Bacillati</taxon>
        <taxon>Actinomycetota</taxon>
        <taxon>Actinomycetes</taxon>
        <taxon>Pseudonocardiales</taxon>
        <taxon>Pseudonocardiaceae</taxon>
        <taxon>Umezawaea</taxon>
    </lineage>
</organism>
<protein>
    <submittedName>
        <fullName evidence="4">NADPH2:quinone reductase</fullName>
    </submittedName>
</protein>
<dbReference type="GO" id="GO:0070402">
    <property type="term" value="F:NADPH binding"/>
    <property type="evidence" value="ECO:0007669"/>
    <property type="project" value="TreeGrafter"/>
</dbReference>
<dbReference type="PANTHER" id="PTHR48106">
    <property type="entry name" value="QUINONE OXIDOREDUCTASE PIG3-RELATED"/>
    <property type="match status" value="1"/>
</dbReference>
<dbReference type="SUPFAM" id="SSF51735">
    <property type="entry name" value="NAD(P)-binding Rossmann-fold domains"/>
    <property type="match status" value="1"/>
</dbReference>
<dbReference type="SUPFAM" id="SSF50129">
    <property type="entry name" value="GroES-like"/>
    <property type="match status" value="1"/>
</dbReference>
<proteinExistence type="predicted"/>